<evidence type="ECO:0000256" key="3">
    <source>
        <dbReference type="ARBA" id="ARBA00009528"/>
    </source>
</evidence>
<keyword evidence="8" id="KW-0479">Metal-binding</keyword>
<dbReference type="PANTHER" id="PTHR11963">
    <property type="entry name" value="LEUCINE AMINOPEPTIDASE-RELATED"/>
    <property type="match status" value="1"/>
</dbReference>
<dbReference type="AlphaFoldDB" id="A0A0A8K3V8"/>
<keyword evidence="5 8" id="KW-0645">Protease</keyword>
<evidence type="ECO:0000256" key="2">
    <source>
        <dbReference type="ARBA" id="ARBA00000967"/>
    </source>
</evidence>
<dbReference type="HAMAP" id="MF_00181">
    <property type="entry name" value="Cytosol_peptidase_M17"/>
    <property type="match status" value="1"/>
</dbReference>
<accession>A0A0A8K3V8</accession>
<evidence type="ECO:0000256" key="8">
    <source>
        <dbReference type="HAMAP-Rule" id="MF_00181"/>
    </source>
</evidence>
<feature type="binding site" evidence="8">
    <location>
        <position position="277"/>
    </location>
    <ligand>
        <name>Mn(2+)</name>
        <dbReference type="ChEBI" id="CHEBI:29035"/>
        <label>1</label>
    </ligand>
</feature>
<evidence type="ECO:0000256" key="7">
    <source>
        <dbReference type="ARBA" id="ARBA00023211"/>
    </source>
</evidence>
<dbReference type="EC" id="3.4.11.1" evidence="8"/>
<evidence type="ECO:0000256" key="4">
    <source>
        <dbReference type="ARBA" id="ARBA00022438"/>
    </source>
</evidence>
<dbReference type="Pfam" id="PF02789">
    <property type="entry name" value="Peptidase_M17_N"/>
    <property type="match status" value="1"/>
</dbReference>
<dbReference type="NCBIfam" id="NF002077">
    <property type="entry name" value="PRK00913.2-4"/>
    <property type="match status" value="1"/>
</dbReference>
<evidence type="ECO:0000256" key="1">
    <source>
        <dbReference type="ARBA" id="ARBA00000135"/>
    </source>
</evidence>
<dbReference type="EMBL" id="AP014648">
    <property type="protein sequence ID" value="BAQ17595.1"/>
    <property type="molecule type" value="Genomic_DNA"/>
</dbReference>
<feature type="binding site" evidence="8">
    <location>
        <position position="356"/>
    </location>
    <ligand>
        <name>Mn(2+)</name>
        <dbReference type="ChEBI" id="CHEBI:29035"/>
        <label>2</label>
    </ligand>
</feature>
<dbReference type="InterPro" id="IPR011356">
    <property type="entry name" value="Leucine_aapep/pepB"/>
</dbReference>
<dbReference type="HOGENOM" id="CLU_013734_6_0_5"/>
<dbReference type="KEGG" id="mcg:GL4_2152"/>
<dbReference type="PANTHER" id="PTHR11963:SF23">
    <property type="entry name" value="CYTOSOL AMINOPEPTIDASE"/>
    <property type="match status" value="1"/>
</dbReference>
<dbReference type="STRING" id="1384459.GL4_2152"/>
<feature type="binding site" evidence="8">
    <location>
        <position position="295"/>
    </location>
    <ligand>
        <name>Mn(2+)</name>
        <dbReference type="ChEBI" id="CHEBI:29035"/>
        <label>2</label>
    </ligand>
</feature>
<feature type="binding site" evidence="8">
    <location>
        <position position="356"/>
    </location>
    <ligand>
        <name>Mn(2+)</name>
        <dbReference type="ChEBI" id="CHEBI:29035"/>
        <label>1</label>
    </ligand>
</feature>
<dbReference type="GO" id="GO:0030145">
    <property type="term" value="F:manganese ion binding"/>
    <property type="evidence" value="ECO:0007669"/>
    <property type="project" value="UniProtKB-UniRule"/>
</dbReference>
<keyword evidence="4 8" id="KW-0031">Aminopeptidase</keyword>
<dbReference type="NCBIfam" id="NF002075">
    <property type="entry name" value="PRK00913.2-2"/>
    <property type="match status" value="1"/>
</dbReference>
<proteinExistence type="inferred from homology"/>
<dbReference type="SUPFAM" id="SSF52949">
    <property type="entry name" value="Macro domain-like"/>
    <property type="match status" value="1"/>
</dbReference>
<dbReference type="InterPro" id="IPR043472">
    <property type="entry name" value="Macro_dom-like"/>
</dbReference>
<dbReference type="PROSITE" id="PS00631">
    <property type="entry name" value="CYTOSOL_AP"/>
    <property type="match status" value="1"/>
</dbReference>
<dbReference type="Gene3D" id="3.40.220.10">
    <property type="entry name" value="Leucine Aminopeptidase, subunit E, domain 1"/>
    <property type="match status" value="1"/>
</dbReference>
<gene>
    <name evidence="8" type="primary">pepA</name>
    <name evidence="10" type="ORF">GL4_2152</name>
</gene>
<dbReference type="Pfam" id="PF00883">
    <property type="entry name" value="Peptidase_M17"/>
    <property type="match status" value="1"/>
</dbReference>
<feature type="active site" evidence="8">
    <location>
        <position position="358"/>
    </location>
</feature>
<dbReference type="InterPro" id="IPR008283">
    <property type="entry name" value="Peptidase_M17_N"/>
</dbReference>
<comment type="subcellular location">
    <subcellularLocation>
        <location evidence="8">Cytoplasm</location>
    </subcellularLocation>
</comment>
<name>A0A0A8K3V8_9HYPH</name>
<evidence type="ECO:0000259" key="9">
    <source>
        <dbReference type="PROSITE" id="PS00631"/>
    </source>
</evidence>
<comment type="catalytic activity">
    <reaction evidence="1 8">
        <text>Release of an N-terminal amino acid, Xaa-|-Yaa-, in which Xaa is preferably Leu, but may be other amino acids including Pro although not Arg or Lys, and Yaa may be Pro. Amino acid amides and methyl esters are also readily hydrolyzed, but rates on arylamides are exceedingly low.</text>
        <dbReference type="EC" id="3.4.11.1"/>
    </reaction>
</comment>
<dbReference type="InterPro" id="IPR000819">
    <property type="entry name" value="Peptidase_M17_C"/>
</dbReference>
<dbReference type="GO" id="GO:0070006">
    <property type="term" value="F:metalloaminopeptidase activity"/>
    <property type="evidence" value="ECO:0007669"/>
    <property type="project" value="InterPro"/>
</dbReference>
<keyword evidence="11" id="KW-1185">Reference proteome</keyword>
<dbReference type="Gene3D" id="3.40.630.10">
    <property type="entry name" value="Zn peptidases"/>
    <property type="match status" value="1"/>
</dbReference>
<dbReference type="Proteomes" id="UP000031643">
    <property type="component" value="Chromosome"/>
</dbReference>
<dbReference type="InterPro" id="IPR023042">
    <property type="entry name" value="Peptidase_M17_leu_NH2_pept"/>
</dbReference>
<keyword evidence="8" id="KW-0963">Cytoplasm</keyword>
<feature type="binding site" evidence="8">
    <location>
        <position position="272"/>
    </location>
    <ligand>
        <name>Mn(2+)</name>
        <dbReference type="ChEBI" id="CHEBI:29035"/>
        <label>2</label>
    </ligand>
</feature>
<evidence type="ECO:0000256" key="6">
    <source>
        <dbReference type="ARBA" id="ARBA00022801"/>
    </source>
</evidence>
<protein>
    <recommendedName>
        <fullName evidence="8">Probable cytosol aminopeptidase</fullName>
        <ecNumber evidence="8">3.4.11.1</ecNumber>
    </recommendedName>
    <alternativeName>
        <fullName evidence="8">Leucine aminopeptidase</fullName>
        <shortName evidence="8">LAP</shortName>
        <ecNumber evidence="8">3.4.11.10</ecNumber>
    </alternativeName>
    <alternativeName>
        <fullName evidence="8">Leucyl aminopeptidase</fullName>
    </alternativeName>
</protein>
<reference evidence="10 11" key="1">
    <citation type="submission" date="2014-09" db="EMBL/GenBank/DDBJ databases">
        <title>Genome sequencing of Methyloceanibacter caenitepidi Gela4.</title>
        <authorList>
            <person name="Takeuchi M."/>
            <person name="Susumu S."/>
            <person name="Kamagata Y."/>
            <person name="Oshima K."/>
            <person name="Hattori M."/>
            <person name="Iwasaki W."/>
        </authorList>
    </citation>
    <scope>NUCLEOTIDE SEQUENCE [LARGE SCALE GENOMIC DNA]</scope>
    <source>
        <strain evidence="10 11">Gela4</strain>
    </source>
</reference>
<comment type="similarity">
    <text evidence="3 8">Belongs to the peptidase M17 family.</text>
</comment>
<comment type="function">
    <text evidence="8">Presumably involved in the processing and regular turnover of intracellular proteins. Catalyzes the removal of unsubstituted N-terminal amino acids from various peptides.</text>
</comment>
<evidence type="ECO:0000313" key="11">
    <source>
        <dbReference type="Proteomes" id="UP000031643"/>
    </source>
</evidence>
<dbReference type="GO" id="GO:0006508">
    <property type="term" value="P:proteolysis"/>
    <property type="evidence" value="ECO:0007669"/>
    <property type="project" value="UniProtKB-KW"/>
</dbReference>
<dbReference type="CDD" id="cd00433">
    <property type="entry name" value="Peptidase_M17"/>
    <property type="match status" value="1"/>
</dbReference>
<dbReference type="NCBIfam" id="NF002074">
    <property type="entry name" value="PRK00913.1-4"/>
    <property type="match status" value="1"/>
</dbReference>
<sequence>MEFALTKPTTLSFASPSGAAADGIAVVFAEEGGKLTPAAQDLDKKTKGLLRQAAKIAGFKGKQGTSVDLLAPQGVKFARIVLVGLGKLKDYANDDWLNFGGAVRGKLTGQEGDTAHIYLETAKDGITPEDIASFALGAQLRNYTFDKYKSKKAANNDDDKTLKRLVIHCADPRAAGRAYTPERAILDGVNFARDLVNEPANVLNPAEFAARAKTLTKAGVQVTVLSEAQMKRLGMGALLAVGQGSENTSHVAVMQWKGGGQKGGEPIAIVGKGVTFDTGGISLKPAAGMEDMKGDMGGAACVAGLMLALAERKAKVNAVGVIGLVENMPSGTATRPGDVVESMSGTTIEVLNTDAEGRMVLADCLWYVQEKFKPKAVINLATLTGAVMVALGKLHAGLFSNNDELSEQLTAAGKETGETLWRLPLGPKYDKLIESKVADIKNTGGRWGGSISAAQFLQRFIKPDTPWAHLDIAGTAMASEPTEINRSWGSGFGVRLLDRFIRDQYERR</sequence>
<feature type="active site" evidence="8">
    <location>
        <position position="284"/>
    </location>
</feature>
<comment type="catalytic activity">
    <reaction evidence="2 8">
        <text>Release of an N-terminal amino acid, preferentially leucine, but not glutamic or aspartic acids.</text>
        <dbReference type="EC" id="3.4.11.10"/>
    </reaction>
</comment>
<evidence type="ECO:0000256" key="5">
    <source>
        <dbReference type="ARBA" id="ARBA00022670"/>
    </source>
</evidence>
<dbReference type="PRINTS" id="PR00481">
    <property type="entry name" value="LAMNOPPTDASE"/>
</dbReference>
<feature type="domain" description="Cytosol aminopeptidase" evidence="9">
    <location>
        <begin position="352"/>
        <end position="359"/>
    </location>
</feature>
<feature type="binding site" evidence="8">
    <location>
        <position position="277"/>
    </location>
    <ligand>
        <name>Mn(2+)</name>
        <dbReference type="ChEBI" id="CHEBI:29035"/>
        <label>2</label>
    </ligand>
</feature>
<comment type="cofactor">
    <cofactor evidence="8">
        <name>Mn(2+)</name>
        <dbReference type="ChEBI" id="CHEBI:29035"/>
    </cofactor>
    <text evidence="8">Binds 2 manganese ions per subunit.</text>
</comment>
<keyword evidence="6 8" id="KW-0378">Hydrolase</keyword>
<dbReference type="NCBIfam" id="NF002073">
    <property type="entry name" value="PRK00913.1-2"/>
    <property type="match status" value="1"/>
</dbReference>
<dbReference type="EC" id="3.4.11.10" evidence="8"/>
<evidence type="ECO:0000313" key="10">
    <source>
        <dbReference type="EMBL" id="BAQ17595.1"/>
    </source>
</evidence>
<dbReference type="GO" id="GO:0005737">
    <property type="term" value="C:cytoplasm"/>
    <property type="evidence" value="ECO:0007669"/>
    <property type="project" value="UniProtKB-SubCell"/>
</dbReference>
<dbReference type="OrthoDB" id="9809354at2"/>
<feature type="binding site" evidence="8">
    <location>
        <position position="354"/>
    </location>
    <ligand>
        <name>Mn(2+)</name>
        <dbReference type="ChEBI" id="CHEBI:29035"/>
        <label>1</label>
    </ligand>
</feature>
<dbReference type="SUPFAM" id="SSF53187">
    <property type="entry name" value="Zn-dependent exopeptidases"/>
    <property type="match status" value="1"/>
</dbReference>
<keyword evidence="7 8" id="KW-0464">Manganese</keyword>
<organism evidence="10 11">
    <name type="scientific">Methyloceanibacter caenitepidi</name>
    <dbReference type="NCBI Taxonomy" id="1384459"/>
    <lineage>
        <taxon>Bacteria</taxon>
        <taxon>Pseudomonadati</taxon>
        <taxon>Pseudomonadota</taxon>
        <taxon>Alphaproteobacteria</taxon>
        <taxon>Hyphomicrobiales</taxon>
        <taxon>Hyphomicrobiaceae</taxon>
        <taxon>Methyloceanibacter</taxon>
    </lineage>
</organism>